<feature type="region of interest" description="Disordered" evidence="2">
    <location>
        <begin position="1"/>
        <end position="53"/>
    </location>
</feature>
<evidence type="ECO:0000313" key="3">
    <source>
        <dbReference type="EMBL" id="PNS14956.1"/>
    </source>
</evidence>
<dbReference type="Pfam" id="PF00022">
    <property type="entry name" value="Actin"/>
    <property type="match status" value="1"/>
</dbReference>
<organism evidence="3 4">
    <name type="scientific">Sphaceloma murrayae</name>
    <dbReference type="NCBI Taxonomy" id="2082308"/>
    <lineage>
        <taxon>Eukaryota</taxon>
        <taxon>Fungi</taxon>
        <taxon>Dikarya</taxon>
        <taxon>Ascomycota</taxon>
        <taxon>Pezizomycotina</taxon>
        <taxon>Dothideomycetes</taxon>
        <taxon>Dothideomycetidae</taxon>
        <taxon>Myriangiales</taxon>
        <taxon>Elsinoaceae</taxon>
        <taxon>Sphaceloma</taxon>
    </lineage>
</organism>
<evidence type="ECO:0000256" key="1">
    <source>
        <dbReference type="RuleBase" id="RU000487"/>
    </source>
</evidence>
<dbReference type="PANTHER" id="PTHR11937">
    <property type="entry name" value="ACTIN"/>
    <property type="match status" value="1"/>
</dbReference>
<dbReference type="SMART" id="SM00268">
    <property type="entry name" value="ACTIN"/>
    <property type="match status" value="1"/>
</dbReference>
<dbReference type="Proteomes" id="UP000243797">
    <property type="component" value="Unassembled WGS sequence"/>
</dbReference>
<proteinExistence type="inferred from homology"/>
<dbReference type="InterPro" id="IPR004000">
    <property type="entry name" value="Actin"/>
</dbReference>
<keyword evidence="4" id="KW-1185">Reference proteome</keyword>
<gene>
    <name evidence="3" type="ORF">CAC42_2185</name>
</gene>
<dbReference type="InParanoid" id="A0A2K1QIH9"/>
<dbReference type="InterPro" id="IPR043129">
    <property type="entry name" value="ATPase_NBD"/>
</dbReference>
<dbReference type="EMBL" id="NKHZ01000081">
    <property type="protein sequence ID" value="PNS14956.1"/>
    <property type="molecule type" value="Genomic_DNA"/>
</dbReference>
<feature type="compositionally biased region" description="Low complexity" evidence="2">
    <location>
        <begin position="37"/>
        <end position="51"/>
    </location>
</feature>
<dbReference type="OrthoDB" id="337660at2759"/>
<accession>A0A2K1QIH9</accession>
<evidence type="ECO:0000313" key="4">
    <source>
        <dbReference type="Proteomes" id="UP000243797"/>
    </source>
</evidence>
<dbReference type="STRING" id="2082308.A0A2K1QIH9"/>
<sequence>MAAADLLSQRSPAVRSRPGYASLAQAPATPSSPHTPLLSRSLSSQYGSPSSYRTEDDHVVYEIGARYLRAGFAGESAPKAIWKFGPETSKRSGDFNRWLDSSLRTAGIDSISDWELWDYDVKNLDLGLVEAKLERALRVLHARQLMLDLRSRSAILTLPPCLPNALIGLVLKAIFTGVNSPKSVYLMSSPVVVAVGAGLRSALVVDIGWHETTVTAVYEYREVLQRRSIRGGKMLARQARRMLQSVKKTTNHLPFPTVDDLCTRYLWCRPLLSQANEPESRDVEIALDAGGSTSVPFQSLSTPVEAAFFGTTSGTDTSDDHDLAVPTLIWRTLLALPFDVRSICLSRIVVTGDASHMPGLKPRLIQEVEALVEKHGWDPILKHGKASNVKLTESAKLALGTGTAMPVGSDSPKVEDEVDEGLQGSAAQVDTERDEITEKLEREAARSRSIHMKGSTRGIDSLGAWAGASLVGALRLEGTIEIKKEDFLKSGMNVIGYPI</sequence>
<comment type="caution">
    <text evidence="3">The sequence shown here is derived from an EMBL/GenBank/DDBJ whole genome shotgun (WGS) entry which is preliminary data.</text>
</comment>
<evidence type="ECO:0000256" key="2">
    <source>
        <dbReference type="SAM" id="MobiDB-lite"/>
    </source>
</evidence>
<name>A0A2K1QIH9_9PEZI</name>
<dbReference type="Gene3D" id="3.30.420.40">
    <property type="match status" value="2"/>
</dbReference>
<dbReference type="AlphaFoldDB" id="A0A2K1QIH9"/>
<dbReference type="Gene3D" id="3.90.640.10">
    <property type="entry name" value="Actin, Chain A, domain 4"/>
    <property type="match status" value="1"/>
</dbReference>
<evidence type="ECO:0008006" key="5">
    <source>
        <dbReference type="Google" id="ProtNLM"/>
    </source>
</evidence>
<reference evidence="3 4" key="1">
    <citation type="submission" date="2017-06" db="EMBL/GenBank/DDBJ databases">
        <title>Draft genome sequence of a variant of Elsinoe murrayae.</title>
        <authorList>
            <person name="Cheng Q."/>
        </authorList>
    </citation>
    <scope>NUCLEOTIDE SEQUENCE [LARGE SCALE GENOMIC DNA]</scope>
    <source>
        <strain evidence="3 4">CQ-2017a</strain>
    </source>
</reference>
<comment type="similarity">
    <text evidence="1">Belongs to the actin family.</text>
</comment>
<dbReference type="SUPFAM" id="SSF53067">
    <property type="entry name" value="Actin-like ATPase domain"/>
    <property type="match status" value="2"/>
</dbReference>
<protein>
    <recommendedName>
        <fullName evidence="5">Actin-like ATPase domain-containing protein</fullName>
    </recommendedName>
</protein>